<gene>
    <name evidence="2" type="ORF">BHF68_14710</name>
</gene>
<dbReference type="AlphaFoldDB" id="A0A1E5G3H9"/>
<dbReference type="Proteomes" id="UP000094296">
    <property type="component" value="Unassembled WGS sequence"/>
</dbReference>
<organism evidence="2 3">
    <name type="scientific">Desulfuribacillus alkaliarsenatis</name>
    <dbReference type="NCBI Taxonomy" id="766136"/>
    <lineage>
        <taxon>Bacteria</taxon>
        <taxon>Bacillati</taxon>
        <taxon>Bacillota</taxon>
        <taxon>Desulfuribacillia</taxon>
        <taxon>Desulfuribacillales</taxon>
        <taxon>Desulfuribacillaceae</taxon>
        <taxon>Desulfuribacillus</taxon>
    </lineage>
</organism>
<protein>
    <recommendedName>
        <fullName evidence="4">DUF2178 domain-containing protein</fullName>
    </recommendedName>
</protein>
<keyword evidence="1" id="KW-0812">Transmembrane</keyword>
<keyword evidence="1" id="KW-0472">Membrane</keyword>
<name>A0A1E5G3H9_9FIRM</name>
<evidence type="ECO:0008006" key="4">
    <source>
        <dbReference type="Google" id="ProtNLM"/>
    </source>
</evidence>
<feature type="transmembrane region" description="Helical" evidence="1">
    <location>
        <begin position="45"/>
        <end position="65"/>
    </location>
</feature>
<proteinExistence type="predicted"/>
<dbReference type="STRING" id="766136.BHF68_14710"/>
<sequence>MFERIMRSPLFSSLALISVGFVVLAGQLANSDVDYFTFDTERLVFFSWVFFLLWLIPYTALLFVYNQKHPNKRIKYFTLMPVEFQEADEGEQWVTYRACRKAYIFIYSAIPAALGILFALHTFPFYEFLPTILLVLIGIGQYIAYWTEIRKLYQS</sequence>
<accession>A0A1E5G3H9</accession>
<dbReference type="EMBL" id="MIJE01000009">
    <property type="protein sequence ID" value="OEF97606.1"/>
    <property type="molecule type" value="Genomic_DNA"/>
</dbReference>
<evidence type="ECO:0000256" key="1">
    <source>
        <dbReference type="SAM" id="Phobius"/>
    </source>
</evidence>
<dbReference type="RefSeq" id="WP_069642694.1">
    <property type="nucleotide sequence ID" value="NZ_MIJE01000009.1"/>
</dbReference>
<feature type="transmembrane region" description="Helical" evidence="1">
    <location>
        <begin position="128"/>
        <end position="147"/>
    </location>
</feature>
<evidence type="ECO:0000313" key="2">
    <source>
        <dbReference type="EMBL" id="OEF97606.1"/>
    </source>
</evidence>
<keyword evidence="3" id="KW-1185">Reference proteome</keyword>
<feature type="transmembrane region" description="Helical" evidence="1">
    <location>
        <begin position="102"/>
        <end position="122"/>
    </location>
</feature>
<dbReference type="OrthoDB" id="2426546at2"/>
<comment type="caution">
    <text evidence="2">The sequence shown here is derived from an EMBL/GenBank/DDBJ whole genome shotgun (WGS) entry which is preliminary data.</text>
</comment>
<evidence type="ECO:0000313" key="3">
    <source>
        <dbReference type="Proteomes" id="UP000094296"/>
    </source>
</evidence>
<reference evidence="2 3" key="1">
    <citation type="submission" date="2016-09" db="EMBL/GenBank/DDBJ databases">
        <title>Draft genome sequence for the type strain of Desulfuribacillus alkaliarsenatis AHT28, an obligately anaerobic, sulfidogenic bacterium isolated from Russian soda lake sediments.</title>
        <authorList>
            <person name="Abin C.A."/>
            <person name="Hollibaugh J.T."/>
        </authorList>
    </citation>
    <scope>NUCLEOTIDE SEQUENCE [LARGE SCALE GENOMIC DNA]</scope>
    <source>
        <strain evidence="2 3">AHT28</strain>
    </source>
</reference>
<keyword evidence="1" id="KW-1133">Transmembrane helix</keyword>